<dbReference type="Proteomes" id="UP000034107">
    <property type="component" value="Unassembled WGS sequence"/>
</dbReference>
<feature type="transmembrane region" description="Helical" evidence="1">
    <location>
        <begin position="6"/>
        <end position="29"/>
    </location>
</feature>
<sequence>MDNTWYYTLSTISQTLAAILGLGAVFIVLRMQGLNKNIAEYRAMALNIIRSRKENIRNYEMPSDEIEDILKELRDFKEHYRDGDFRGNAGILQAMNIWAQTYSDHGYRNDTDFLNDVVDRLNFFVSQRDDVIRMIKWPGIFMSVSIISAMLLLGFSGYLKCGIILWIIVVFSSFSFYSTIRASWKILDAIKRLE</sequence>
<organism evidence="2 3">
    <name type="scientific">Candidatus Nomurabacteria bacterium GW2011_GWA1_46_11</name>
    <dbReference type="NCBI Taxonomy" id="1618732"/>
    <lineage>
        <taxon>Bacteria</taxon>
        <taxon>Candidatus Nomuraibacteriota</taxon>
    </lineage>
</organism>
<dbReference type="EMBL" id="LCLS01000001">
    <property type="protein sequence ID" value="KKU22509.1"/>
    <property type="molecule type" value="Genomic_DNA"/>
</dbReference>
<evidence type="ECO:0000313" key="2">
    <source>
        <dbReference type="EMBL" id="KKU22509.1"/>
    </source>
</evidence>
<evidence type="ECO:0000256" key="1">
    <source>
        <dbReference type="SAM" id="Phobius"/>
    </source>
</evidence>
<comment type="caution">
    <text evidence="2">The sequence shown here is derived from an EMBL/GenBank/DDBJ whole genome shotgun (WGS) entry which is preliminary data.</text>
</comment>
<name>A0A0G1NPA4_9BACT</name>
<dbReference type="AlphaFoldDB" id="A0A0G1NPA4"/>
<reference evidence="2 3" key="1">
    <citation type="journal article" date="2015" name="Nature">
        <title>rRNA introns, odd ribosomes, and small enigmatic genomes across a large radiation of phyla.</title>
        <authorList>
            <person name="Brown C.T."/>
            <person name="Hug L.A."/>
            <person name="Thomas B.C."/>
            <person name="Sharon I."/>
            <person name="Castelle C.J."/>
            <person name="Singh A."/>
            <person name="Wilkins M.J."/>
            <person name="Williams K.H."/>
            <person name="Banfield J.F."/>
        </authorList>
    </citation>
    <scope>NUCLEOTIDE SEQUENCE [LARGE SCALE GENOMIC DNA]</scope>
</reference>
<feature type="transmembrane region" description="Helical" evidence="1">
    <location>
        <begin position="163"/>
        <end position="184"/>
    </location>
</feature>
<gene>
    <name evidence="2" type="ORF">UX31_C0001G0027</name>
</gene>
<proteinExistence type="predicted"/>
<keyword evidence="1" id="KW-0472">Membrane</keyword>
<feature type="transmembrane region" description="Helical" evidence="1">
    <location>
        <begin position="137"/>
        <end position="157"/>
    </location>
</feature>
<keyword evidence="1" id="KW-1133">Transmembrane helix</keyword>
<protein>
    <submittedName>
        <fullName evidence="2">Uncharacterized protein</fullName>
    </submittedName>
</protein>
<keyword evidence="1" id="KW-0812">Transmembrane</keyword>
<evidence type="ECO:0000313" key="3">
    <source>
        <dbReference type="Proteomes" id="UP000034107"/>
    </source>
</evidence>
<accession>A0A0G1NPA4</accession>